<evidence type="ECO:0000256" key="3">
    <source>
        <dbReference type="ARBA" id="ARBA00022598"/>
    </source>
</evidence>
<evidence type="ECO:0000256" key="5">
    <source>
        <dbReference type="ARBA" id="ARBA00022741"/>
    </source>
</evidence>
<sequence length="33" mass="3559">GAYKDIDQVIQVSHDLGIVEKIVRLVPIGVVKG</sequence>
<dbReference type="SUPFAM" id="SSF103365">
    <property type="entry name" value="Hypothetical protein PH1602"/>
    <property type="match status" value="1"/>
</dbReference>
<dbReference type="InterPro" id="IPR036025">
    <property type="entry name" value="RtcB-like_sf"/>
</dbReference>
<keyword evidence="4" id="KW-0479">Metal-binding</keyword>
<keyword evidence="5" id="KW-0547">Nucleotide-binding</keyword>
<dbReference type="GO" id="GO:0005525">
    <property type="term" value="F:GTP binding"/>
    <property type="evidence" value="ECO:0007669"/>
    <property type="project" value="UniProtKB-KW"/>
</dbReference>
<comment type="catalytic activity">
    <reaction evidence="8">
        <text>a 3'-end 3'-phospho-ribonucleotide-RNA + a 5'-end dephospho-ribonucleoside-RNA + GTP = a ribonucleotidyl-ribonucleotide-RNA + GMP + diphosphate</text>
        <dbReference type="Rhea" id="RHEA:68076"/>
        <dbReference type="Rhea" id="RHEA-COMP:10463"/>
        <dbReference type="Rhea" id="RHEA-COMP:13936"/>
        <dbReference type="Rhea" id="RHEA-COMP:17355"/>
        <dbReference type="ChEBI" id="CHEBI:33019"/>
        <dbReference type="ChEBI" id="CHEBI:37565"/>
        <dbReference type="ChEBI" id="CHEBI:58115"/>
        <dbReference type="ChEBI" id="CHEBI:83062"/>
        <dbReference type="ChEBI" id="CHEBI:138284"/>
        <dbReference type="ChEBI" id="CHEBI:173118"/>
        <dbReference type="EC" id="6.5.1.8"/>
    </reaction>
</comment>
<dbReference type="Pfam" id="PF01139">
    <property type="entry name" value="RtcB"/>
    <property type="match status" value="1"/>
</dbReference>
<dbReference type="Gene3D" id="3.90.1860.10">
    <property type="entry name" value="tRNA-splicing ligase RtcB"/>
    <property type="match status" value="1"/>
</dbReference>
<dbReference type="EC" id="6.5.1.8" evidence="2"/>
<keyword evidence="7" id="KW-0464">Manganese</keyword>
<evidence type="ECO:0000256" key="2">
    <source>
        <dbReference type="ARBA" id="ARBA00012726"/>
    </source>
</evidence>
<dbReference type="InterPro" id="IPR001233">
    <property type="entry name" value="RtcB"/>
</dbReference>
<evidence type="ECO:0000313" key="9">
    <source>
        <dbReference type="EMBL" id="GAH44593.1"/>
    </source>
</evidence>
<keyword evidence="3" id="KW-0436">Ligase</keyword>
<evidence type="ECO:0000256" key="7">
    <source>
        <dbReference type="ARBA" id="ARBA00023211"/>
    </source>
</evidence>
<accession>X1HH23</accession>
<name>X1HH23_9ZZZZ</name>
<dbReference type="EMBL" id="BARU01012761">
    <property type="protein sequence ID" value="GAH44593.1"/>
    <property type="molecule type" value="Genomic_DNA"/>
</dbReference>
<dbReference type="AlphaFoldDB" id="X1HH23"/>
<proteinExistence type="predicted"/>
<evidence type="ECO:0000256" key="1">
    <source>
        <dbReference type="ARBA" id="ARBA00001936"/>
    </source>
</evidence>
<comment type="caution">
    <text evidence="9">The sequence shown here is derived from an EMBL/GenBank/DDBJ whole genome shotgun (WGS) entry which is preliminary data.</text>
</comment>
<evidence type="ECO:0000256" key="8">
    <source>
        <dbReference type="ARBA" id="ARBA00047746"/>
    </source>
</evidence>
<organism evidence="9">
    <name type="scientific">marine sediment metagenome</name>
    <dbReference type="NCBI Taxonomy" id="412755"/>
    <lineage>
        <taxon>unclassified sequences</taxon>
        <taxon>metagenomes</taxon>
        <taxon>ecological metagenomes</taxon>
    </lineage>
</organism>
<dbReference type="GO" id="GO:0046872">
    <property type="term" value="F:metal ion binding"/>
    <property type="evidence" value="ECO:0007669"/>
    <property type="project" value="UniProtKB-KW"/>
</dbReference>
<gene>
    <name evidence="9" type="ORF">S03H2_23376</name>
</gene>
<keyword evidence="6" id="KW-0342">GTP-binding</keyword>
<evidence type="ECO:0000256" key="4">
    <source>
        <dbReference type="ARBA" id="ARBA00022723"/>
    </source>
</evidence>
<reference evidence="9" key="1">
    <citation type="journal article" date="2014" name="Front. Microbiol.">
        <title>High frequency of phylogenetically diverse reductive dehalogenase-homologous genes in deep subseafloor sedimentary metagenomes.</title>
        <authorList>
            <person name="Kawai M."/>
            <person name="Futagami T."/>
            <person name="Toyoda A."/>
            <person name="Takaki Y."/>
            <person name="Nishi S."/>
            <person name="Hori S."/>
            <person name="Arai W."/>
            <person name="Tsubouchi T."/>
            <person name="Morono Y."/>
            <person name="Uchiyama I."/>
            <person name="Ito T."/>
            <person name="Fujiyama A."/>
            <person name="Inagaki F."/>
            <person name="Takami H."/>
        </authorList>
    </citation>
    <scope>NUCLEOTIDE SEQUENCE</scope>
    <source>
        <strain evidence="9">Expedition CK06-06</strain>
    </source>
</reference>
<dbReference type="GO" id="GO:0006396">
    <property type="term" value="P:RNA processing"/>
    <property type="evidence" value="ECO:0007669"/>
    <property type="project" value="InterPro"/>
</dbReference>
<feature type="non-terminal residue" evidence="9">
    <location>
        <position position="1"/>
    </location>
</feature>
<comment type="cofactor">
    <cofactor evidence="1">
        <name>Mn(2+)</name>
        <dbReference type="ChEBI" id="CHEBI:29035"/>
    </cofactor>
</comment>
<evidence type="ECO:0000256" key="6">
    <source>
        <dbReference type="ARBA" id="ARBA00023134"/>
    </source>
</evidence>
<dbReference type="GO" id="GO:0170057">
    <property type="term" value="F:RNA ligase (GTP) activity"/>
    <property type="evidence" value="ECO:0007669"/>
    <property type="project" value="UniProtKB-EC"/>
</dbReference>
<protein>
    <recommendedName>
        <fullName evidence="2">3'-phosphate/5'-hydroxy nucleic acid ligase</fullName>
        <ecNumber evidence="2">6.5.1.8</ecNumber>
    </recommendedName>
</protein>